<dbReference type="InterPro" id="IPR050490">
    <property type="entry name" value="Bact_solute-bd_prot1"/>
</dbReference>
<dbReference type="Gene3D" id="3.40.190.10">
    <property type="entry name" value="Periplasmic binding protein-like II"/>
    <property type="match status" value="1"/>
</dbReference>
<evidence type="ECO:0000256" key="3">
    <source>
        <dbReference type="SAM" id="SignalP"/>
    </source>
</evidence>
<reference evidence="5" key="1">
    <citation type="journal article" date="2019" name="Int. J. Syst. Evol. Microbiol.">
        <title>The Global Catalogue of Microorganisms (GCM) 10K type strain sequencing project: providing services to taxonomists for standard genome sequencing and annotation.</title>
        <authorList>
            <consortium name="The Broad Institute Genomics Platform"/>
            <consortium name="The Broad Institute Genome Sequencing Center for Infectious Disease"/>
            <person name="Wu L."/>
            <person name="Ma J."/>
        </authorList>
    </citation>
    <scope>NUCLEOTIDE SEQUENCE [LARGE SCALE GENOMIC DNA]</scope>
    <source>
        <strain evidence="5">CGMCC 1.10131</strain>
    </source>
</reference>
<gene>
    <name evidence="4" type="primary">cebE</name>
    <name evidence="4" type="ORF">GCM10007414_21430</name>
</gene>
<comment type="caution">
    <text evidence="4">The sequence shown here is derived from an EMBL/GenBank/DDBJ whole genome shotgun (WGS) entry which is preliminary data.</text>
</comment>
<dbReference type="EMBL" id="BMDY01000011">
    <property type="protein sequence ID" value="GGB07749.1"/>
    <property type="molecule type" value="Genomic_DNA"/>
</dbReference>
<comment type="similarity">
    <text evidence="2">Belongs to the bacterial solute-binding protein 1 family.</text>
</comment>
<protein>
    <submittedName>
        <fullName evidence="4">Sugar ABC transporter substrate-binding protein</fullName>
    </submittedName>
</protein>
<feature type="chain" id="PRO_5046376691" evidence="3">
    <location>
        <begin position="28"/>
        <end position="419"/>
    </location>
</feature>
<sequence>MFNKKKLGTVALALGASLALSATSAWAKTTITVASFPSFDQAVVSAIPLYKKLHPEVEIKLVSLAYGDHHNAMTTALATGGNLPDVMGVEYGYIGRFAASGGLEDLRAAPYNAGQYEDLFSKFTIPLATGGTGTLAAMPADIGPGALFYRKDILEKAGVTKEDLTKDWDSYIAAGKKIKEATGSYLVASAVDIKDIVIRSGLKDGEGIYFDSENNISVESPRFKEAFRLAKAVREAGIDAQVGAWSSEWTEGLRRGTIASQMMGAWLGGHLAGWIAPESKGLWRSSHLPEGSFASWGGSFYAIPKKAEHKAEAWEFIKFMTMNKEMQIAAFRDLDAFPALLEAQEDDFINQPIEYLGGQVARVQWKEAAAKIPAMDVHKHDPVAEQIVNDALEAVLERDADIDAELANAAKQIKRRARR</sequence>
<evidence type="ECO:0000313" key="4">
    <source>
        <dbReference type="EMBL" id="GGB07749.1"/>
    </source>
</evidence>
<dbReference type="PANTHER" id="PTHR43649">
    <property type="entry name" value="ARABINOSE-BINDING PROTEIN-RELATED"/>
    <property type="match status" value="1"/>
</dbReference>
<keyword evidence="3" id="KW-0732">Signal</keyword>
<comment type="subcellular location">
    <subcellularLocation>
        <location evidence="1">Periplasm</location>
    </subcellularLocation>
</comment>
<dbReference type="Pfam" id="PF13416">
    <property type="entry name" value="SBP_bac_8"/>
    <property type="match status" value="1"/>
</dbReference>
<accession>A0ABQ1I252</accession>
<organism evidence="4 5">
    <name type="scientific">Agarivorans gilvus</name>
    <dbReference type="NCBI Taxonomy" id="680279"/>
    <lineage>
        <taxon>Bacteria</taxon>
        <taxon>Pseudomonadati</taxon>
        <taxon>Pseudomonadota</taxon>
        <taxon>Gammaproteobacteria</taxon>
        <taxon>Alteromonadales</taxon>
        <taxon>Alteromonadaceae</taxon>
        <taxon>Agarivorans</taxon>
    </lineage>
</organism>
<evidence type="ECO:0000256" key="1">
    <source>
        <dbReference type="ARBA" id="ARBA00004418"/>
    </source>
</evidence>
<evidence type="ECO:0000256" key="2">
    <source>
        <dbReference type="ARBA" id="ARBA00008520"/>
    </source>
</evidence>
<dbReference type="PANTHER" id="PTHR43649:SF12">
    <property type="entry name" value="DIACETYLCHITOBIOSE BINDING PROTEIN DASA"/>
    <property type="match status" value="1"/>
</dbReference>
<dbReference type="InterPro" id="IPR006059">
    <property type="entry name" value="SBP"/>
</dbReference>
<dbReference type="Proteomes" id="UP000651977">
    <property type="component" value="Unassembled WGS sequence"/>
</dbReference>
<feature type="signal peptide" evidence="3">
    <location>
        <begin position="1"/>
        <end position="27"/>
    </location>
</feature>
<evidence type="ECO:0000313" key="5">
    <source>
        <dbReference type="Proteomes" id="UP000651977"/>
    </source>
</evidence>
<dbReference type="RefSeq" id="WP_055733067.1">
    <property type="nucleotide sequence ID" value="NZ_BMDY01000011.1"/>
</dbReference>
<name>A0ABQ1I252_9ALTE</name>
<keyword evidence="5" id="KW-1185">Reference proteome</keyword>
<dbReference type="SUPFAM" id="SSF53850">
    <property type="entry name" value="Periplasmic binding protein-like II"/>
    <property type="match status" value="1"/>
</dbReference>
<proteinExistence type="inferred from homology"/>